<organism evidence="2 3">
    <name type="scientific">Flavobacterium subsaxonicum WB 4.1-42 = DSM 21790</name>
    <dbReference type="NCBI Taxonomy" id="1121898"/>
    <lineage>
        <taxon>Bacteria</taxon>
        <taxon>Pseudomonadati</taxon>
        <taxon>Bacteroidota</taxon>
        <taxon>Flavobacteriia</taxon>
        <taxon>Flavobacteriales</taxon>
        <taxon>Flavobacteriaceae</taxon>
        <taxon>Flavobacterium</taxon>
    </lineage>
</organism>
<evidence type="ECO:0000313" key="2">
    <source>
        <dbReference type="EMBL" id="KGO94691.1"/>
    </source>
</evidence>
<dbReference type="InterPro" id="IPR024775">
    <property type="entry name" value="DinB-like"/>
</dbReference>
<evidence type="ECO:0000259" key="1">
    <source>
        <dbReference type="Pfam" id="PF12867"/>
    </source>
</evidence>
<dbReference type="AlphaFoldDB" id="A0A0A2MSZ2"/>
<reference evidence="2 3" key="1">
    <citation type="submission" date="2013-09" db="EMBL/GenBank/DDBJ databases">
        <authorList>
            <person name="Zeng Z."/>
            <person name="Chen C."/>
        </authorList>
    </citation>
    <scope>NUCLEOTIDE SEQUENCE [LARGE SCALE GENOMIC DNA]</scope>
    <source>
        <strain evidence="2 3">WB 4.1-42</strain>
    </source>
</reference>
<dbReference type="InterPro" id="IPR034660">
    <property type="entry name" value="DinB/YfiT-like"/>
</dbReference>
<sequence>MYIKELIAQHILDVHEGDNWTESNLKNALADITIDEAITVTAGSINTIASLLHHLTYWNRVMVQRINGIAVTIPESNGFEMNPLQNEEDWQNLKADNIRSAHELAEAVKGFDEALLHDPILPGYSSAYKNLQGSSEHIHYHLGQIVILKNLVRSAKN</sequence>
<name>A0A0A2MSZ2_9FLAO</name>
<dbReference type="RefSeq" id="WP_026992071.1">
    <property type="nucleotide sequence ID" value="NZ_JRLY01000001.1"/>
</dbReference>
<evidence type="ECO:0000313" key="3">
    <source>
        <dbReference type="Proteomes" id="UP000030111"/>
    </source>
</evidence>
<accession>A0A0A2MSZ2</accession>
<protein>
    <recommendedName>
        <fullName evidence="1">DinB-like domain-containing protein</fullName>
    </recommendedName>
</protein>
<keyword evidence="3" id="KW-1185">Reference proteome</keyword>
<dbReference type="STRING" id="1121898.GCA_000422725_00641"/>
<comment type="caution">
    <text evidence="2">The sequence shown here is derived from an EMBL/GenBank/DDBJ whole genome shotgun (WGS) entry which is preliminary data.</text>
</comment>
<dbReference type="SUPFAM" id="SSF109854">
    <property type="entry name" value="DinB/YfiT-like putative metalloenzymes"/>
    <property type="match status" value="1"/>
</dbReference>
<dbReference type="eggNOG" id="COG2318">
    <property type="taxonomic scope" value="Bacteria"/>
</dbReference>
<dbReference type="Proteomes" id="UP000030111">
    <property type="component" value="Unassembled WGS sequence"/>
</dbReference>
<dbReference type="Gene3D" id="1.20.120.450">
    <property type="entry name" value="dinb family like domain"/>
    <property type="match status" value="1"/>
</dbReference>
<dbReference type="OrthoDB" id="9814103at2"/>
<proteinExistence type="predicted"/>
<feature type="domain" description="DinB-like" evidence="1">
    <location>
        <begin position="20"/>
        <end position="145"/>
    </location>
</feature>
<dbReference type="Pfam" id="PF12867">
    <property type="entry name" value="DinB_2"/>
    <property type="match status" value="1"/>
</dbReference>
<gene>
    <name evidence="2" type="ORF">Q766_00835</name>
</gene>
<dbReference type="EMBL" id="JRLY01000001">
    <property type="protein sequence ID" value="KGO94691.1"/>
    <property type="molecule type" value="Genomic_DNA"/>
</dbReference>